<gene>
    <name evidence="2" type="ORF">CBP36_00945</name>
</gene>
<dbReference type="PANTHER" id="PTHR38457">
    <property type="entry name" value="REGULATOR ABRB-RELATED"/>
    <property type="match status" value="1"/>
</dbReference>
<protein>
    <recommendedName>
        <fullName evidence="4">Ammonia monooxygenase</fullName>
    </recommendedName>
</protein>
<feature type="transmembrane region" description="Helical" evidence="1">
    <location>
        <begin position="218"/>
        <end position="236"/>
    </location>
</feature>
<evidence type="ECO:0008006" key="4">
    <source>
        <dbReference type="Google" id="ProtNLM"/>
    </source>
</evidence>
<name>A0A240U7X6_9BURK</name>
<feature type="transmembrane region" description="Helical" evidence="1">
    <location>
        <begin position="155"/>
        <end position="175"/>
    </location>
</feature>
<evidence type="ECO:0000256" key="1">
    <source>
        <dbReference type="SAM" id="Phobius"/>
    </source>
</evidence>
<dbReference type="InterPro" id="IPR017516">
    <property type="entry name" value="AbrB_dup"/>
</dbReference>
<feature type="transmembrane region" description="Helical" evidence="1">
    <location>
        <begin position="58"/>
        <end position="75"/>
    </location>
</feature>
<dbReference type="PIRSF" id="PIRSF038991">
    <property type="entry name" value="Protein_AbrB"/>
    <property type="match status" value="1"/>
</dbReference>
<proteinExistence type="predicted"/>
<sequence length="364" mass="38599">MHSATSKLLTLMLAWVAAEICRRLHIPVPWMLGPLLATALATLAGLPTCSSLRLRNGGQWVMGASLGLYFTPIIVTQLVNLWWAVLAAVVWSLALGMVYGHWLYRSCVGRLRGVPDDALRPSAYFAGAIGAASEMTLLADREGARTDLVAASHSLRMLIVVLVMPFSMLLAKSWWGLEVMDLVPPSSAPFTVAGGAWLALFTVAGGLALKLLRLPNPWFLGPLLVAIGLAASETAPATVPTLLSNTAQLVIGVSLGVRFSPQFLHTAPRWLAHVALGTVGLIAACAAFGVVLAWATGLHPATAILGTAPGGMTEMSITAKALQLGVPVVTALQVTRLVAVLILVRPAYRLWVTWRRDGVHSPQP</sequence>
<dbReference type="AlphaFoldDB" id="A0A240U7X6"/>
<dbReference type="RefSeq" id="WP_086926250.1">
    <property type="nucleotide sequence ID" value="NZ_CP021362.1"/>
</dbReference>
<dbReference type="KEGG" id="acip:CBP36_00945"/>
<keyword evidence="3" id="KW-1185">Reference proteome</keyword>
<dbReference type="Proteomes" id="UP000194440">
    <property type="component" value="Chromosome"/>
</dbReference>
<feature type="transmembrane region" description="Helical" evidence="1">
    <location>
        <begin position="242"/>
        <end position="259"/>
    </location>
</feature>
<dbReference type="NCBIfam" id="TIGR03082">
    <property type="entry name" value="Gneg_AbrB_dup"/>
    <property type="match status" value="1"/>
</dbReference>
<evidence type="ECO:0000313" key="3">
    <source>
        <dbReference type="Proteomes" id="UP000194440"/>
    </source>
</evidence>
<dbReference type="GO" id="GO:0016020">
    <property type="term" value="C:membrane"/>
    <property type="evidence" value="ECO:0007669"/>
    <property type="project" value="InterPro"/>
</dbReference>
<dbReference type="GO" id="GO:0010468">
    <property type="term" value="P:regulation of gene expression"/>
    <property type="evidence" value="ECO:0007669"/>
    <property type="project" value="InterPro"/>
</dbReference>
<organism evidence="2 3">
    <name type="scientific">Acidovorax carolinensis</name>
    <dbReference type="NCBI Taxonomy" id="553814"/>
    <lineage>
        <taxon>Bacteria</taxon>
        <taxon>Pseudomonadati</taxon>
        <taxon>Pseudomonadota</taxon>
        <taxon>Betaproteobacteria</taxon>
        <taxon>Burkholderiales</taxon>
        <taxon>Comamonadaceae</taxon>
        <taxon>Acidovorax</taxon>
    </lineage>
</organism>
<dbReference type="Pfam" id="PF05145">
    <property type="entry name" value="AbrB"/>
    <property type="match status" value="1"/>
</dbReference>
<dbReference type="PANTHER" id="PTHR38457:SF1">
    <property type="entry name" value="REGULATOR ABRB-RELATED"/>
    <property type="match status" value="1"/>
</dbReference>
<dbReference type="KEGG" id="acis:CBP35_18010"/>
<dbReference type="InterPro" id="IPR007820">
    <property type="entry name" value="AbrB_fam"/>
</dbReference>
<keyword evidence="1" id="KW-1133">Transmembrane helix</keyword>
<reference evidence="2" key="1">
    <citation type="submission" date="2017-05" db="EMBL/GenBank/DDBJ databases">
        <title>Polyphasic characterization of four soil-derived phenanthrene-degrading Acidovorax strains and proposal of Acidovorax phenanthrenivorans sp. nov.</title>
        <authorList>
            <person name="Singleton D."/>
            <person name="Lee J."/>
            <person name="Dickey A.N."/>
            <person name="Stroud A."/>
            <person name="Scholl E.H."/>
            <person name="Wright F.A."/>
            <person name="Aitken M.D."/>
        </authorList>
    </citation>
    <scope>NUCLEOTIDE SEQUENCE</scope>
    <source>
        <strain evidence="2">P4</strain>
    </source>
</reference>
<evidence type="ECO:0000313" key="2">
    <source>
        <dbReference type="EMBL" id="ART57617.1"/>
    </source>
</evidence>
<dbReference type="OrthoDB" id="8527964at2"/>
<feature type="transmembrane region" description="Helical" evidence="1">
    <location>
        <begin position="187"/>
        <end position="209"/>
    </location>
</feature>
<feature type="transmembrane region" description="Helical" evidence="1">
    <location>
        <begin position="28"/>
        <end position="46"/>
    </location>
</feature>
<feature type="transmembrane region" description="Helical" evidence="1">
    <location>
        <begin position="81"/>
        <end position="104"/>
    </location>
</feature>
<keyword evidence="1" id="KW-0472">Membrane</keyword>
<feature type="transmembrane region" description="Helical" evidence="1">
    <location>
        <begin position="271"/>
        <end position="295"/>
    </location>
</feature>
<keyword evidence="1" id="KW-0812">Transmembrane</keyword>
<feature type="transmembrane region" description="Helical" evidence="1">
    <location>
        <begin position="324"/>
        <end position="344"/>
    </location>
</feature>
<dbReference type="EMBL" id="CP021366">
    <property type="protein sequence ID" value="ART57617.1"/>
    <property type="molecule type" value="Genomic_DNA"/>
</dbReference>
<accession>A0A240U7X6</accession>